<evidence type="ECO:0000313" key="3">
    <source>
        <dbReference type="Proteomes" id="UP001501624"/>
    </source>
</evidence>
<evidence type="ECO:0000256" key="1">
    <source>
        <dbReference type="ARBA" id="ARBA00006484"/>
    </source>
</evidence>
<dbReference type="EMBL" id="BAABCM010000007">
    <property type="protein sequence ID" value="GAA3827054.1"/>
    <property type="molecule type" value="Genomic_DNA"/>
</dbReference>
<sequence length="238" mass="24480">MARTLLERGHRVVLAGRTASSLDATAKELDGGDLVDRVVVDLADPLACAAAVTDIGERHGSLDVLVVNAGGPPPGRVLAVEDETWRAAFDLLLLGPLALLRTALPGMAANGFGRVVVITSTAVRQPQPQLATSTVLRAAVTSAVKLASREYADRGVTVNCVAPGATLTPRRMEILSSRAAARGVDVTQAVAEDQAEIPAARAAEPSEIAAAVAFLASEEAAYVNGTVLTVDGGRTETV</sequence>
<dbReference type="PANTHER" id="PTHR42879:SF6">
    <property type="entry name" value="NADPH-DEPENDENT REDUCTASE BACG"/>
    <property type="match status" value="1"/>
</dbReference>
<dbReference type="Pfam" id="PF13561">
    <property type="entry name" value="adh_short_C2"/>
    <property type="match status" value="1"/>
</dbReference>
<organism evidence="2 3">
    <name type="scientific">Amycolatopsis tucumanensis</name>
    <dbReference type="NCBI Taxonomy" id="401106"/>
    <lineage>
        <taxon>Bacteria</taxon>
        <taxon>Bacillati</taxon>
        <taxon>Actinomycetota</taxon>
        <taxon>Actinomycetes</taxon>
        <taxon>Pseudonocardiales</taxon>
        <taxon>Pseudonocardiaceae</taxon>
        <taxon>Amycolatopsis</taxon>
    </lineage>
</organism>
<gene>
    <name evidence="2" type="ORF">GCM10022380_52130</name>
</gene>
<name>A0ABP7IU59_9PSEU</name>
<dbReference type="SUPFAM" id="SSF51735">
    <property type="entry name" value="NAD(P)-binding Rossmann-fold domains"/>
    <property type="match status" value="1"/>
</dbReference>
<comment type="caution">
    <text evidence="2">The sequence shown here is derived from an EMBL/GenBank/DDBJ whole genome shotgun (WGS) entry which is preliminary data.</text>
</comment>
<dbReference type="InterPro" id="IPR050259">
    <property type="entry name" value="SDR"/>
</dbReference>
<dbReference type="PRINTS" id="PR00081">
    <property type="entry name" value="GDHRDH"/>
</dbReference>
<protein>
    <submittedName>
        <fullName evidence="2">SDR family oxidoreductase</fullName>
    </submittedName>
</protein>
<keyword evidence="3" id="KW-1185">Reference proteome</keyword>
<dbReference type="InterPro" id="IPR002347">
    <property type="entry name" value="SDR_fam"/>
</dbReference>
<evidence type="ECO:0000313" key="2">
    <source>
        <dbReference type="EMBL" id="GAA3827054.1"/>
    </source>
</evidence>
<reference evidence="3" key="1">
    <citation type="journal article" date="2019" name="Int. J. Syst. Evol. Microbiol.">
        <title>The Global Catalogue of Microorganisms (GCM) 10K type strain sequencing project: providing services to taxonomists for standard genome sequencing and annotation.</title>
        <authorList>
            <consortium name="The Broad Institute Genomics Platform"/>
            <consortium name="The Broad Institute Genome Sequencing Center for Infectious Disease"/>
            <person name="Wu L."/>
            <person name="Ma J."/>
        </authorList>
    </citation>
    <scope>NUCLEOTIDE SEQUENCE [LARGE SCALE GENOMIC DNA]</scope>
    <source>
        <strain evidence="3">JCM 17017</strain>
    </source>
</reference>
<dbReference type="Gene3D" id="3.40.50.720">
    <property type="entry name" value="NAD(P)-binding Rossmann-like Domain"/>
    <property type="match status" value="1"/>
</dbReference>
<dbReference type="Proteomes" id="UP001501624">
    <property type="component" value="Unassembled WGS sequence"/>
</dbReference>
<comment type="similarity">
    <text evidence="1">Belongs to the short-chain dehydrogenases/reductases (SDR) family.</text>
</comment>
<accession>A0ABP7IU59</accession>
<proteinExistence type="inferred from homology"/>
<dbReference type="PANTHER" id="PTHR42879">
    <property type="entry name" value="3-OXOACYL-(ACYL-CARRIER-PROTEIN) REDUCTASE"/>
    <property type="match status" value="1"/>
</dbReference>
<dbReference type="InterPro" id="IPR036291">
    <property type="entry name" value="NAD(P)-bd_dom_sf"/>
</dbReference>